<organism evidence="19 20">
    <name type="scientific">Umbra pygmaea</name>
    <name type="common">Eastern mudminnow</name>
    <dbReference type="NCBI Taxonomy" id="75934"/>
    <lineage>
        <taxon>Eukaryota</taxon>
        <taxon>Metazoa</taxon>
        <taxon>Chordata</taxon>
        <taxon>Craniata</taxon>
        <taxon>Vertebrata</taxon>
        <taxon>Euteleostomi</taxon>
        <taxon>Actinopterygii</taxon>
        <taxon>Neopterygii</taxon>
        <taxon>Teleostei</taxon>
        <taxon>Protacanthopterygii</taxon>
        <taxon>Esociformes</taxon>
        <taxon>Umbridae</taxon>
        <taxon>Umbra</taxon>
    </lineage>
</organism>
<protein>
    <recommendedName>
        <fullName evidence="21">Nuclear receptor subfamily 4 group A member 1</fullName>
    </recommendedName>
</protein>
<accession>A0ABD0XH67</accession>
<feature type="domain" description="NR LBD" evidence="18">
    <location>
        <begin position="364"/>
        <end position="599"/>
    </location>
</feature>
<dbReference type="Pfam" id="PF00104">
    <property type="entry name" value="Hormone_recep"/>
    <property type="match status" value="1"/>
</dbReference>
<dbReference type="PROSITE" id="PS51030">
    <property type="entry name" value="NUCLEAR_REC_DBD_2"/>
    <property type="match status" value="1"/>
</dbReference>
<keyword evidence="14 15" id="KW-0539">Nucleus</keyword>
<dbReference type="InterPro" id="IPR000536">
    <property type="entry name" value="Nucl_hrmn_rcpt_lig-bd"/>
</dbReference>
<gene>
    <name evidence="19" type="ORF">UPYG_G00003660</name>
</gene>
<evidence type="ECO:0000256" key="8">
    <source>
        <dbReference type="ARBA" id="ARBA00022833"/>
    </source>
</evidence>
<evidence type="ECO:0008006" key="21">
    <source>
        <dbReference type="Google" id="ProtNLM"/>
    </source>
</evidence>
<dbReference type="SMART" id="SM00430">
    <property type="entry name" value="HOLI"/>
    <property type="match status" value="1"/>
</dbReference>
<name>A0ABD0XH67_UMBPY</name>
<keyword evidence="12 15" id="KW-0675">Receptor</keyword>
<dbReference type="GO" id="GO:0008270">
    <property type="term" value="F:zinc ion binding"/>
    <property type="evidence" value="ECO:0007669"/>
    <property type="project" value="UniProtKB-KW"/>
</dbReference>
<dbReference type="AlphaFoldDB" id="A0ABD0XH67"/>
<keyword evidence="7 15" id="KW-0863">Zinc-finger</keyword>
<evidence type="ECO:0000256" key="10">
    <source>
        <dbReference type="ARBA" id="ARBA00023125"/>
    </source>
</evidence>
<evidence type="ECO:0000256" key="15">
    <source>
        <dbReference type="RuleBase" id="RU004334"/>
    </source>
</evidence>
<comment type="similarity">
    <text evidence="4">Belongs to the nuclear hormone receptor family. NR4 subfamily.</text>
</comment>
<keyword evidence="13" id="KW-0395">Inflammatory response</keyword>
<comment type="cofactor">
    <cofactor evidence="1">
        <name>Zn(2+)</name>
        <dbReference type="ChEBI" id="CHEBI:29105"/>
    </cofactor>
</comment>
<dbReference type="GO" id="GO:0003677">
    <property type="term" value="F:DNA binding"/>
    <property type="evidence" value="ECO:0007669"/>
    <property type="project" value="UniProtKB-KW"/>
</dbReference>
<dbReference type="SMART" id="SM00399">
    <property type="entry name" value="ZnF_C4"/>
    <property type="match status" value="1"/>
</dbReference>
<dbReference type="GO" id="GO:0005829">
    <property type="term" value="C:cytosol"/>
    <property type="evidence" value="ECO:0007669"/>
    <property type="project" value="UniProtKB-SubCell"/>
</dbReference>
<comment type="caution">
    <text evidence="19">The sequence shown here is derived from an EMBL/GenBank/DDBJ whole genome shotgun (WGS) entry which is preliminary data.</text>
</comment>
<dbReference type="Pfam" id="PF00105">
    <property type="entry name" value="zf-C4"/>
    <property type="match status" value="1"/>
</dbReference>
<dbReference type="InterPro" id="IPR013088">
    <property type="entry name" value="Znf_NHR/GATA"/>
</dbReference>
<evidence type="ECO:0000256" key="3">
    <source>
        <dbReference type="ARBA" id="ARBA00004514"/>
    </source>
</evidence>
<evidence type="ECO:0000256" key="2">
    <source>
        <dbReference type="ARBA" id="ARBA00004123"/>
    </source>
</evidence>
<comment type="subcellular location">
    <subcellularLocation>
        <location evidence="3">Cytoplasm</location>
        <location evidence="3">Cytosol</location>
    </subcellularLocation>
    <subcellularLocation>
        <location evidence="2 15">Nucleus</location>
    </subcellularLocation>
</comment>
<dbReference type="SUPFAM" id="SSF48508">
    <property type="entry name" value="Nuclear receptor ligand-binding domain"/>
    <property type="match status" value="1"/>
</dbReference>
<keyword evidence="6 15" id="KW-0479">Metal-binding</keyword>
<keyword evidence="20" id="KW-1185">Reference proteome</keyword>
<dbReference type="GO" id="GO:0006954">
    <property type="term" value="P:inflammatory response"/>
    <property type="evidence" value="ECO:0007669"/>
    <property type="project" value="UniProtKB-KW"/>
</dbReference>
<dbReference type="InterPro" id="IPR001628">
    <property type="entry name" value="Znf_hrmn_rcpt"/>
</dbReference>
<dbReference type="PRINTS" id="PR00047">
    <property type="entry name" value="STROIDFINGER"/>
</dbReference>
<keyword evidence="9 15" id="KW-0805">Transcription regulation</keyword>
<keyword evidence="5" id="KW-0963">Cytoplasm</keyword>
<evidence type="ECO:0000256" key="4">
    <source>
        <dbReference type="ARBA" id="ARBA00006423"/>
    </source>
</evidence>
<keyword evidence="10 15" id="KW-0238">DNA-binding</keyword>
<feature type="compositionally biased region" description="Polar residues" evidence="16">
    <location>
        <begin position="148"/>
        <end position="169"/>
    </location>
</feature>
<evidence type="ECO:0000256" key="14">
    <source>
        <dbReference type="ARBA" id="ARBA00023242"/>
    </source>
</evidence>
<sequence length="602" mass="67166">MRFGVFLNFKDFQTRPADQRGLDQLLNARRQGTAMEELASIQPLHGAQEHGNSLYTSDCLNVDLTSRSAMDISSHGDQLSTISLPSNNSQENFYAGELDAFSCEIATLPGTFSEASGQESPFRLDDFQVYGCYPGTFARSYLDQTLSSGGSDSFGSPLPTQSHSTQGLQPPSPWDNVFDPYSPSQDCWVADKGSLAQPYFFTFGQGPVEDLSSLGQPQPAEQDQWPLGLWQHPSPLSKRSGTQDGSDLREGSTSLKPKSPTGNEACCAVCGDSASCQHYGVRTCEGCKGFFKRSVQKNAKYMCHASQDCPVDKRRRNRCQFCRFQKCLVVGMVKEVVRTDKLKGRRGRLPSKPKTTLDLSSAGSPVNIIDSLVRAHVEFNPDVGKLNYSKYQESMVSLIEKEDAGNIKQFYNLLTASMDVIRKWADSLPEFSALCPEDRELLLKSSFVELFILQLAYRTSPETDNVIFCNRVALHRRQCMRPFGDWMDSIMEFSQSLHSLNLDVTSFSCFTTLVLVTDRNGLKEPRRVKEFQNQVISCLRDHISNCAADFIKSNYLPCLLGMLPRIQALCSQGLQCLFDLKLQNFAPPPLIVETILKDTPLF</sequence>
<evidence type="ECO:0000259" key="18">
    <source>
        <dbReference type="PROSITE" id="PS51843"/>
    </source>
</evidence>
<proteinExistence type="inferred from homology"/>
<dbReference type="GO" id="GO:0000981">
    <property type="term" value="F:DNA-binding transcription factor activity, RNA polymerase II-specific"/>
    <property type="evidence" value="ECO:0007669"/>
    <property type="project" value="UniProtKB-ARBA"/>
</dbReference>
<reference evidence="19 20" key="1">
    <citation type="submission" date="2024-06" db="EMBL/GenBank/DDBJ databases">
        <authorList>
            <person name="Pan Q."/>
            <person name="Wen M."/>
            <person name="Jouanno E."/>
            <person name="Zahm M."/>
            <person name="Klopp C."/>
            <person name="Cabau C."/>
            <person name="Louis A."/>
            <person name="Berthelot C."/>
            <person name="Parey E."/>
            <person name="Roest Crollius H."/>
            <person name="Montfort J."/>
            <person name="Robinson-Rechavi M."/>
            <person name="Bouchez O."/>
            <person name="Lampietro C."/>
            <person name="Lopez Roques C."/>
            <person name="Donnadieu C."/>
            <person name="Postlethwait J."/>
            <person name="Bobe J."/>
            <person name="Verreycken H."/>
            <person name="Guiguen Y."/>
        </authorList>
    </citation>
    <scope>NUCLEOTIDE SEQUENCE [LARGE SCALE GENOMIC DNA]</scope>
    <source>
        <strain evidence="19">Up_M1</strain>
        <tissue evidence="19">Testis</tissue>
    </source>
</reference>
<evidence type="ECO:0000256" key="13">
    <source>
        <dbReference type="ARBA" id="ARBA00023198"/>
    </source>
</evidence>
<evidence type="ECO:0000256" key="1">
    <source>
        <dbReference type="ARBA" id="ARBA00001947"/>
    </source>
</evidence>
<feature type="domain" description="Nuclear receptor" evidence="17">
    <location>
        <begin position="264"/>
        <end position="339"/>
    </location>
</feature>
<evidence type="ECO:0000256" key="16">
    <source>
        <dbReference type="SAM" id="MobiDB-lite"/>
    </source>
</evidence>
<dbReference type="Proteomes" id="UP001557470">
    <property type="component" value="Unassembled WGS sequence"/>
</dbReference>
<evidence type="ECO:0000313" key="19">
    <source>
        <dbReference type="EMBL" id="KAL1020710.1"/>
    </source>
</evidence>
<dbReference type="CDD" id="cd06969">
    <property type="entry name" value="NR_DBD_NGFI-B"/>
    <property type="match status" value="1"/>
</dbReference>
<evidence type="ECO:0000256" key="7">
    <source>
        <dbReference type="ARBA" id="ARBA00022771"/>
    </source>
</evidence>
<keyword evidence="11 15" id="KW-0804">Transcription</keyword>
<evidence type="ECO:0000256" key="6">
    <source>
        <dbReference type="ARBA" id="ARBA00022723"/>
    </source>
</evidence>
<evidence type="ECO:0000259" key="17">
    <source>
        <dbReference type="PROSITE" id="PS51030"/>
    </source>
</evidence>
<evidence type="ECO:0000256" key="11">
    <source>
        <dbReference type="ARBA" id="ARBA00023163"/>
    </source>
</evidence>
<dbReference type="Gene3D" id="1.10.565.10">
    <property type="entry name" value="Retinoid X Receptor"/>
    <property type="match status" value="1"/>
</dbReference>
<dbReference type="PRINTS" id="PR00398">
    <property type="entry name" value="STRDHORMONER"/>
</dbReference>
<dbReference type="PROSITE" id="PS51843">
    <property type="entry name" value="NR_LBD"/>
    <property type="match status" value="1"/>
</dbReference>
<dbReference type="FunFam" id="3.30.50.10:FF:000009">
    <property type="entry name" value="nuclear receptor subfamily 4 group A member 2"/>
    <property type="match status" value="1"/>
</dbReference>
<evidence type="ECO:0000313" key="20">
    <source>
        <dbReference type="Proteomes" id="UP001557470"/>
    </source>
</evidence>
<evidence type="ECO:0000256" key="5">
    <source>
        <dbReference type="ARBA" id="ARBA00022490"/>
    </source>
</evidence>
<dbReference type="PANTHER" id="PTHR24085:SF1">
    <property type="entry name" value="NUCLEAR RECEPTOR SUBFAMILY 4 GROUP A MEMBER 1"/>
    <property type="match status" value="1"/>
</dbReference>
<keyword evidence="8 15" id="KW-0862">Zinc</keyword>
<dbReference type="SUPFAM" id="SSF57716">
    <property type="entry name" value="Glucocorticoid receptor-like (DNA-binding domain)"/>
    <property type="match status" value="1"/>
</dbReference>
<evidence type="ECO:0000256" key="9">
    <source>
        <dbReference type="ARBA" id="ARBA00023015"/>
    </source>
</evidence>
<dbReference type="PANTHER" id="PTHR24085">
    <property type="entry name" value="NUCLEAR HORMONE RECEPTOR"/>
    <property type="match status" value="1"/>
</dbReference>
<dbReference type="PROSITE" id="PS00031">
    <property type="entry name" value="NUCLEAR_REC_DBD_1"/>
    <property type="match status" value="1"/>
</dbReference>
<dbReference type="InterPro" id="IPR035500">
    <property type="entry name" value="NHR-like_dom_sf"/>
</dbReference>
<dbReference type="InterPro" id="IPR001723">
    <property type="entry name" value="Nuclear_hrmn_rcpt"/>
</dbReference>
<feature type="region of interest" description="Disordered" evidence="16">
    <location>
        <begin position="210"/>
        <end position="262"/>
    </location>
</feature>
<evidence type="ECO:0000256" key="12">
    <source>
        <dbReference type="ARBA" id="ARBA00023170"/>
    </source>
</evidence>
<dbReference type="GO" id="GO:0005634">
    <property type="term" value="C:nucleus"/>
    <property type="evidence" value="ECO:0007669"/>
    <property type="project" value="UniProtKB-SubCell"/>
</dbReference>
<dbReference type="Gene3D" id="3.30.50.10">
    <property type="entry name" value="Erythroid Transcription Factor GATA-1, subunit A"/>
    <property type="match status" value="1"/>
</dbReference>
<feature type="region of interest" description="Disordered" evidence="16">
    <location>
        <begin position="148"/>
        <end position="176"/>
    </location>
</feature>
<dbReference type="EMBL" id="JAGEUA010000001">
    <property type="protein sequence ID" value="KAL1020710.1"/>
    <property type="molecule type" value="Genomic_DNA"/>
</dbReference>
<feature type="compositionally biased region" description="Polar residues" evidence="16">
    <location>
        <begin position="237"/>
        <end position="262"/>
    </location>
</feature>